<dbReference type="EMBL" id="BAAAZK010000007">
    <property type="protein sequence ID" value="GAA4178289.1"/>
    <property type="molecule type" value="Genomic_DNA"/>
</dbReference>
<reference evidence="8" key="1">
    <citation type="journal article" date="2019" name="Int. J. Syst. Evol. Microbiol.">
        <title>The Global Catalogue of Microorganisms (GCM) 10K type strain sequencing project: providing services to taxonomists for standard genome sequencing and annotation.</title>
        <authorList>
            <consortium name="The Broad Institute Genomics Platform"/>
            <consortium name="The Broad Institute Genome Sequencing Center for Infectious Disease"/>
            <person name="Wu L."/>
            <person name="Ma J."/>
        </authorList>
    </citation>
    <scope>NUCLEOTIDE SEQUENCE [LARGE SCALE GENOMIC DNA]</scope>
    <source>
        <strain evidence="8">JCM 16722</strain>
    </source>
</reference>
<evidence type="ECO:0000256" key="3">
    <source>
        <dbReference type="ARBA" id="ARBA00022989"/>
    </source>
</evidence>
<feature type="transmembrane region" description="Helical" evidence="5">
    <location>
        <begin position="84"/>
        <end position="100"/>
    </location>
</feature>
<keyword evidence="4 5" id="KW-0472">Membrane</keyword>
<keyword evidence="3 5" id="KW-1133">Transmembrane helix</keyword>
<protein>
    <recommendedName>
        <fullName evidence="6">Methylamine utilisation protein MauE domain-containing protein</fullName>
    </recommendedName>
</protein>
<dbReference type="InterPro" id="IPR009908">
    <property type="entry name" value="Methylamine_util_MauE"/>
</dbReference>
<dbReference type="Pfam" id="PF07291">
    <property type="entry name" value="MauE"/>
    <property type="match status" value="1"/>
</dbReference>
<name>A0ABP8A5R5_9SPHI</name>
<evidence type="ECO:0000256" key="4">
    <source>
        <dbReference type="ARBA" id="ARBA00023136"/>
    </source>
</evidence>
<feature type="transmembrane region" description="Helical" evidence="5">
    <location>
        <begin position="59"/>
        <end position="78"/>
    </location>
</feature>
<evidence type="ECO:0000259" key="6">
    <source>
        <dbReference type="Pfam" id="PF07291"/>
    </source>
</evidence>
<accession>A0ABP8A5R5</accession>
<sequence length="110" mass="12258">MLGHGLVRLPKLNVFSGWMVEFMQKSYLPQPLILGFGYALPFIEIIIGLLLLTGVFQRWALYAGLVLMAILIFGSTTIENWTAIDTQLLHAAYFAGLLVLKELCGNKKAM</sequence>
<organism evidence="7 8">
    <name type="scientific">Sphingobacterium ginsenosidimutans</name>
    <dbReference type="NCBI Taxonomy" id="687845"/>
    <lineage>
        <taxon>Bacteria</taxon>
        <taxon>Pseudomonadati</taxon>
        <taxon>Bacteroidota</taxon>
        <taxon>Sphingobacteriia</taxon>
        <taxon>Sphingobacteriales</taxon>
        <taxon>Sphingobacteriaceae</taxon>
        <taxon>Sphingobacterium</taxon>
    </lineage>
</organism>
<gene>
    <name evidence="7" type="ORF">GCM10022218_28570</name>
</gene>
<evidence type="ECO:0000256" key="5">
    <source>
        <dbReference type="SAM" id="Phobius"/>
    </source>
</evidence>
<evidence type="ECO:0000256" key="2">
    <source>
        <dbReference type="ARBA" id="ARBA00022692"/>
    </source>
</evidence>
<comment type="subcellular location">
    <subcellularLocation>
        <location evidence="1">Membrane</location>
        <topology evidence="1">Multi-pass membrane protein</topology>
    </subcellularLocation>
</comment>
<evidence type="ECO:0000256" key="1">
    <source>
        <dbReference type="ARBA" id="ARBA00004141"/>
    </source>
</evidence>
<evidence type="ECO:0000313" key="8">
    <source>
        <dbReference type="Proteomes" id="UP001500167"/>
    </source>
</evidence>
<evidence type="ECO:0000313" key="7">
    <source>
        <dbReference type="EMBL" id="GAA4178289.1"/>
    </source>
</evidence>
<keyword evidence="2 5" id="KW-0812">Transmembrane</keyword>
<dbReference type="Proteomes" id="UP001500167">
    <property type="component" value="Unassembled WGS sequence"/>
</dbReference>
<keyword evidence="8" id="KW-1185">Reference proteome</keyword>
<feature type="domain" description="Methylamine utilisation protein MauE" evidence="6">
    <location>
        <begin position="20"/>
        <end position="73"/>
    </location>
</feature>
<feature type="transmembrane region" description="Helical" evidence="5">
    <location>
        <begin position="32"/>
        <end position="52"/>
    </location>
</feature>
<comment type="caution">
    <text evidence="7">The sequence shown here is derived from an EMBL/GenBank/DDBJ whole genome shotgun (WGS) entry which is preliminary data.</text>
</comment>
<proteinExistence type="predicted"/>